<name>A0A8J2SGH2_9STRA</name>
<accession>A0A8J2SGH2</accession>
<feature type="compositionally biased region" description="Low complexity" evidence="1">
    <location>
        <begin position="97"/>
        <end position="112"/>
    </location>
</feature>
<gene>
    <name evidence="2" type="ORF">PECAL_3P01420</name>
</gene>
<feature type="region of interest" description="Disordered" evidence="1">
    <location>
        <begin position="217"/>
        <end position="265"/>
    </location>
</feature>
<dbReference type="Proteomes" id="UP000789595">
    <property type="component" value="Unassembled WGS sequence"/>
</dbReference>
<feature type="region of interest" description="Disordered" evidence="1">
    <location>
        <begin position="64"/>
        <end position="133"/>
    </location>
</feature>
<organism evidence="2 3">
    <name type="scientific">Pelagomonas calceolata</name>
    <dbReference type="NCBI Taxonomy" id="35677"/>
    <lineage>
        <taxon>Eukaryota</taxon>
        <taxon>Sar</taxon>
        <taxon>Stramenopiles</taxon>
        <taxon>Ochrophyta</taxon>
        <taxon>Pelagophyceae</taxon>
        <taxon>Pelagomonadales</taxon>
        <taxon>Pelagomonadaceae</taxon>
        <taxon>Pelagomonas</taxon>
    </lineage>
</organism>
<protein>
    <submittedName>
        <fullName evidence="2">Uncharacterized protein</fullName>
    </submittedName>
</protein>
<proteinExistence type="predicted"/>
<evidence type="ECO:0000313" key="2">
    <source>
        <dbReference type="EMBL" id="CAH0370266.1"/>
    </source>
</evidence>
<evidence type="ECO:0000313" key="3">
    <source>
        <dbReference type="Proteomes" id="UP000789595"/>
    </source>
</evidence>
<keyword evidence="3" id="KW-1185">Reference proteome</keyword>
<feature type="compositionally biased region" description="Low complexity" evidence="1">
    <location>
        <begin position="244"/>
        <end position="258"/>
    </location>
</feature>
<dbReference type="AlphaFoldDB" id="A0A8J2SGH2"/>
<reference evidence="2" key="1">
    <citation type="submission" date="2021-11" db="EMBL/GenBank/DDBJ databases">
        <authorList>
            <consortium name="Genoscope - CEA"/>
            <person name="William W."/>
        </authorList>
    </citation>
    <scope>NUCLEOTIDE SEQUENCE</scope>
</reference>
<evidence type="ECO:0000256" key="1">
    <source>
        <dbReference type="SAM" id="MobiDB-lite"/>
    </source>
</evidence>
<comment type="caution">
    <text evidence="2">The sequence shown here is derived from an EMBL/GenBank/DDBJ whole genome shotgun (WGS) entry which is preliminary data.</text>
</comment>
<sequence>MAPSATVLWERVVYPDGNRDAVAALSALLAPDVQLTAPDVQVLSADASPALEAALWAVRAPRRNRDLQRGRQKVRVKPPPIDMPTRRSSTRRPPPSCSSATRPAPTSTRPASGSGRPREQRPRTARRATIRTERALLRDGCRCRPGAGAGVPVVAVDRDPGVAGDVRRPPLALGLHGGLLAEGAGAADAAEGAREARLPALRRRHRRRRARLRLRLTSSLSLPPTPASYPVNVSYEQTSRTSRRPSSPSWARARPSSAGAKRAAG</sequence>
<dbReference type="EMBL" id="CAKKNE010000003">
    <property type="protein sequence ID" value="CAH0370266.1"/>
    <property type="molecule type" value="Genomic_DNA"/>
</dbReference>